<sequence>MVDSIPIDEPDLLIEGARPLFFARRGFRRRVIPLLAVLVTVTTVLALTGNLRPPGLPVVELKGRVASKSAFFRDPEVQRLLIGHRIKVTVDTAGSREIALGDLTKYDFVLPSGQPAADHIKAVREAAGEHSVIRLPFTSPIVVAAFRPYAEALARNHAARPHLDPASPEPLYYTLVMDEFLKLMRARTTWNDLDIGMDNLVNGDAVTAYTSNFCESNSSDTFLSQVAYTASKPDVPTDPAGLEELGRLIKPMLDFQGHPDSDRFESFVNSNTSVPTPVVYEHQFLDYQLRWKAKNGTPDPRRVLLYPDNSFVTAPRIISLKPRADELADLLDKDPGLQRRATELGFQVGLDSQGRSRLEEHLRAAGLPVPPADNQSRTAPFPPAALETLLHTVAGCTPYTS</sequence>
<evidence type="ECO:0000313" key="3">
    <source>
        <dbReference type="Proteomes" id="UP001499863"/>
    </source>
</evidence>
<name>A0ABN1YAB0_9ACTN</name>
<dbReference type="EMBL" id="BAAAKJ010000247">
    <property type="protein sequence ID" value="GAA1402254.1"/>
    <property type="molecule type" value="Genomic_DNA"/>
</dbReference>
<evidence type="ECO:0000313" key="2">
    <source>
        <dbReference type="EMBL" id="GAA1402254.1"/>
    </source>
</evidence>
<keyword evidence="3" id="KW-1185">Reference proteome</keyword>
<evidence type="ECO:0000256" key="1">
    <source>
        <dbReference type="SAM" id="Phobius"/>
    </source>
</evidence>
<dbReference type="RefSeq" id="WP_344338754.1">
    <property type="nucleotide sequence ID" value="NZ_BAAAKJ010000247.1"/>
</dbReference>
<accession>A0ABN1YAB0</accession>
<dbReference type="Proteomes" id="UP001499863">
    <property type="component" value="Unassembled WGS sequence"/>
</dbReference>
<keyword evidence="1" id="KW-0472">Membrane</keyword>
<feature type="transmembrane region" description="Helical" evidence="1">
    <location>
        <begin position="31"/>
        <end position="51"/>
    </location>
</feature>
<keyword evidence="1" id="KW-0812">Transmembrane</keyword>
<proteinExistence type="predicted"/>
<gene>
    <name evidence="2" type="ORF">GCM10009639_45490</name>
</gene>
<comment type="caution">
    <text evidence="2">The sequence shown here is derived from an EMBL/GenBank/DDBJ whole genome shotgun (WGS) entry which is preliminary data.</text>
</comment>
<reference evidence="2 3" key="1">
    <citation type="journal article" date="2019" name="Int. J. Syst. Evol. Microbiol.">
        <title>The Global Catalogue of Microorganisms (GCM) 10K type strain sequencing project: providing services to taxonomists for standard genome sequencing and annotation.</title>
        <authorList>
            <consortium name="The Broad Institute Genomics Platform"/>
            <consortium name="The Broad Institute Genome Sequencing Center for Infectious Disease"/>
            <person name="Wu L."/>
            <person name="Ma J."/>
        </authorList>
    </citation>
    <scope>NUCLEOTIDE SEQUENCE [LARGE SCALE GENOMIC DNA]</scope>
    <source>
        <strain evidence="2 3">JCM 12393</strain>
    </source>
</reference>
<keyword evidence="1" id="KW-1133">Transmembrane helix</keyword>
<evidence type="ECO:0008006" key="4">
    <source>
        <dbReference type="Google" id="ProtNLM"/>
    </source>
</evidence>
<organism evidence="2 3">
    <name type="scientific">Kitasatospora putterlickiae</name>
    <dbReference type="NCBI Taxonomy" id="221725"/>
    <lineage>
        <taxon>Bacteria</taxon>
        <taxon>Bacillati</taxon>
        <taxon>Actinomycetota</taxon>
        <taxon>Actinomycetes</taxon>
        <taxon>Kitasatosporales</taxon>
        <taxon>Streptomycetaceae</taxon>
        <taxon>Kitasatospora</taxon>
    </lineage>
</organism>
<protein>
    <recommendedName>
        <fullName evidence="4">Secreted protein</fullName>
    </recommendedName>
</protein>